<name>A0A7C9CV82_OPUST</name>
<dbReference type="EMBL" id="GISG01035604">
    <property type="protein sequence ID" value="MBA4621829.1"/>
    <property type="molecule type" value="Transcribed_RNA"/>
</dbReference>
<organism evidence="1">
    <name type="scientific">Opuntia streptacantha</name>
    <name type="common">Prickly pear cactus</name>
    <name type="synonym">Opuntia cardona</name>
    <dbReference type="NCBI Taxonomy" id="393608"/>
    <lineage>
        <taxon>Eukaryota</taxon>
        <taxon>Viridiplantae</taxon>
        <taxon>Streptophyta</taxon>
        <taxon>Embryophyta</taxon>
        <taxon>Tracheophyta</taxon>
        <taxon>Spermatophyta</taxon>
        <taxon>Magnoliopsida</taxon>
        <taxon>eudicotyledons</taxon>
        <taxon>Gunneridae</taxon>
        <taxon>Pentapetalae</taxon>
        <taxon>Caryophyllales</taxon>
        <taxon>Cactineae</taxon>
        <taxon>Cactaceae</taxon>
        <taxon>Opuntioideae</taxon>
        <taxon>Opuntia</taxon>
    </lineage>
</organism>
<accession>A0A7C9CV82</accession>
<proteinExistence type="predicted"/>
<reference evidence="1" key="1">
    <citation type="journal article" date="2013" name="J. Plant Res.">
        <title>Effect of fungi and light on seed germination of three Opuntia species from semiarid lands of central Mexico.</title>
        <authorList>
            <person name="Delgado-Sanchez P."/>
            <person name="Jimenez-Bremont J.F."/>
            <person name="Guerrero-Gonzalez Mde L."/>
            <person name="Flores J."/>
        </authorList>
    </citation>
    <scope>NUCLEOTIDE SEQUENCE</scope>
    <source>
        <tissue evidence="1">Cladode</tissue>
    </source>
</reference>
<dbReference type="AlphaFoldDB" id="A0A7C9CV82"/>
<sequence>MPRRVTKIAQEKKTFICCTIANTALSLCIWINRLPKRVIYLITNRNAHTAVTNKCPILSHTTNGAKPTPTKRAPRVNFRPFNDAKKAEIVVAAVDKASDGFPLL</sequence>
<reference evidence="1" key="2">
    <citation type="submission" date="2020-07" db="EMBL/GenBank/DDBJ databases">
        <authorList>
            <person name="Vera ALvarez R."/>
            <person name="Arias-Moreno D.M."/>
            <person name="Jimenez-Jacinto V."/>
            <person name="Jimenez-Bremont J.F."/>
            <person name="Swaminathan K."/>
            <person name="Moose S.P."/>
            <person name="Guerrero-Gonzalez M.L."/>
            <person name="Marino-Ramirez L."/>
            <person name="Landsman D."/>
            <person name="Rodriguez-Kessler M."/>
            <person name="Delgado-Sanchez P."/>
        </authorList>
    </citation>
    <scope>NUCLEOTIDE SEQUENCE</scope>
    <source>
        <tissue evidence="1">Cladode</tissue>
    </source>
</reference>
<protein>
    <submittedName>
        <fullName evidence="1">Uncharacterized protein</fullName>
    </submittedName>
</protein>
<evidence type="ECO:0000313" key="1">
    <source>
        <dbReference type="EMBL" id="MBA4621829.1"/>
    </source>
</evidence>